<dbReference type="SUPFAM" id="SSF54160">
    <property type="entry name" value="Chromo domain-like"/>
    <property type="match status" value="1"/>
</dbReference>
<sequence length="109" mass="12640">DFIEHRLSDTHGYEVLVAWEGLEDIENSWEPISNLYENVQMKLQLYVDYSNDTDLAQYVLMLHSGAPHRTTRTATVANNSVPLPLLDDKKSKKNKKNKRSMRAPTKPRR</sequence>
<evidence type="ECO:0000313" key="4">
    <source>
        <dbReference type="Proteomes" id="UP000198211"/>
    </source>
</evidence>
<dbReference type="EMBL" id="NBNE01017390">
    <property type="protein sequence ID" value="OWY92752.1"/>
    <property type="molecule type" value="Genomic_DNA"/>
</dbReference>
<keyword evidence="4" id="KW-1185">Reference proteome</keyword>
<feature type="compositionally biased region" description="Basic residues" evidence="1">
    <location>
        <begin position="91"/>
        <end position="109"/>
    </location>
</feature>
<proteinExistence type="predicted"/>
<protein>
    <recommendedName>
        <fullName evidence="2">Chromo domain-containing protein</fullName>
    </recommendedName>
</protein>
<dbReference type="AlphaFoldDB" id="A0A225UI61"/>
<feature type="region of interest" description="Disordered" evidence="1">
    <location>
        <begin position="71"/>
        <end position="109"/>
    </location>
</feature>
<dbReference type="InterPro" id="IPR023780">
    <property type="entry name" value="Chromo_domain"/>
</dbReference>
<dbReference type="PROSITE" id="PS50013">
    <property type="entry name" value="CHROMO_2"/>
    <property type="match status" value="1"/>
</dbReference>
<name>A0A225UI61_9STRA</name>
<accession>A0A225UI61</accession>
<feature type="compositionally biased region" description="Polar residues" evidence="1">
    <location>
        <begin position="72"/>
        <end position="81"/>
    </location>
</feature>
<organism evidence="3 4">
    <name type="scientific">Phytophthora megakarya</name>
    <dbReference type="NCBI Taxonomy" id="4795"/>
    <lineage>
        <taxon>Eukaryota</taxon>
        <taxon>Sar</taxon>
        <taxon>Stramenopiles</taxon>
        <taxon>Oomycota</taxon>
        <taxon>Peronosporomycetes</taxon>
        <taxon>Peronosporales</taxon>
        <taxon>Peronosporaceae</taxon>
        <taxon>Phytophthora</taxon>
    </lineage>
</organism>
<dbReference type="Proteomes" id="UP000198211">
    <property type="component" value="Unassembled WGS sequence"/>
</dbReference>
<comment type="caution">
    <text evidence="3">The sequence shown here is derived from an EMBL/GenBank/DDBJ whole genome shotgun (WGS) entry which is preliminary data.</text>
</comment>
<dbReference type="OrthoDB" id="126667at2759"/>
<evidence type="ECO:0000313" key="3">
    <source>
        <dbReference type="EMBL" id="OWY92752.1"/>
    </source>
</evidence>
<evidence type="ECO:0000259" key="2">
    <source>
        <dbReference type="PROSITE" id="PS50013"/>
    </source>
</evidence>
<feature type="non-terminal residue" evidence="3">
    <location>
        <position position="1"/>
    </location>
</feature>
<dbReference type="InterPro" id="IPR016197">
    <property type="entry name" value="Chromo-like_dom_sf"/>
</dbReference>
<dbReference type="Pfam" id="PF00385">
    <property type="entry name" value="Chromo"/>
    <property type="match status" value="1"/>
</dbReference>
<dbReference type="InterPro" id="IPR000953">
    <property type="entry name" value="Chromo/chromo_shadow_dom"/>
</dbReference>
<reference evidence="4" key="1">
    <citation type="submission" date="2017-03" db="EMBL/GenBank/DDBJ databases">
        <title>Phytopthora megakarya and P. palmivora, two closely related causual agents of cacao black pod achieved similar genome size and gene model numbers by different mechanisms.</title>
        <authorList>
            <person name="Ali S."/>
            <person name="Shao J."/>
            <person name="Larry D.J."/>
            <person name="Kronmiller B."/>
            <person name="Shen D."/>
            <person name="Strem M.D."/>
            <person name="Melnick R.L."/>
            <person name="Guiltinan M.J."/>
            <person name="Tyler B.M."/>
            <person name="Meinhardt L.W."/>
            <person name="Bailey B.A."/>
        </authorList>
    </citation>
    <scope>NUCLEOTIDE SEQUENCE [LARGE SCALE GENOMIC DNA]</scope>
    <source>
        <strain evidence="4">zdho120</strain>
    </source>
</reference>
<feature type="domain" description="Chromo" evidence="2">
    <location>
        <begin position="1"/>
        <end position="49"/>
    </location>
</feature>
<dbReference type="Gene3D" id="2.40.50.40">
    <property type="match status" value="1"/>
</dbReference>
<gene>
    <name evidence="3" type="ORF">PHMEG_00038112</name>
</gene>
<evidence type="ECO:0000256" key="1">
    <source>
        <dbReference type="SAM" id="MobiDB-lite"/>
    </source>
</evidence>